<gene>
    <name evidence="1" type="ORF">DPEC_G00063820</name>
</gene>
<keyword evidence="2" id="KW-1185">Reference proteome</keyword>
<dbReference type="Proteomes" id="UP001157502">
    <property type="component" value="Chromosome 5"/>
</dbReference>
<dbReference type="EMBL" id="CM055732">
    <property type="protein sequence ID" value="KAJ8011967.1"/>
    <property type="molecule type" value="Genomic_DNA"/>
</dbReference>
<accession>A0ACC2H870</accession>
<name>A0ACC2H870_DALPE</name>
<comment type="caution">
    <text evidence="1">The sequence shown here is derived from an EMBL/GenBank/DDBJ whole genome shotgun (WGS) entry which is preliminary data.</text>
</comment>
<evidence type="ECO:0000313" key="2">
    <source>
        <dbReference type="Proteomes" id="UP001157502"/>
    </source>
</evidence>
<protein>
    <submittedName>
        <fullName evidence="1">Uncharacterized protein</fullName>
    </submittedName>
</protein>
<evidence type="ECO:0000313" key="1">
    <source>
        <dbReference type="EMBL" id="KAJ8011967.1"/>
    </source>
</evidence>
<sequence>MPQVQLISQNHRKTQIETSSYHSEDCKTRWNTIQDPAIGSNNPLCSWIKDILMGCPQVVKVTSNTALVYTGAPQGCVLCCLPTPQMTGWALLQHKVADNTARERPSLQ</sequence>
<reference evidence="1" key="1">
    <citation type="submission" date="2021-05" db="EMBL/GenBank/DDBJ databases">
        <authorList>
            <person name="Pan Q."/>
            <person name="Jouanno E."/>
            <person name="Zahm M."/>
            <person name="Klopp C."/>
            <person name="Cabau C."/>
            <person name="Louis A."/>
            <person name="Berthelot C."/>
            <person name="Parey E."/>
            <person name="Roest Crollius H."/>
            <person name="Montfort J."/>
            <person name="Robinson-Rechavi M."/>
            <person name="Bouchez O."/>
            <person name="Lampietro C."/>
            <person name="Lopez Roques C."/>
            <person name="Donnadieu C."/>
            <person name="Postlethwait J."/>
            <person name="Bobe J."/>
            <person name="Dillon D."/>
            <person name="Chandos A."/>
            <person name="von Hippel F."/>
            <person name="Guiguen Y."/>
        </authorList>
    </citation>
    <scope>NUCLEOTIDE SEQUENCE</scope>
    <source>
        <strain evidence="1">YG-Jan2019</strain>
    </source>
</reference>
<proteinExistence type="predicted"/>
<organism evidence="1 2">
    <name type="scientific">Dallia pectoralis</name>
    <name type="common">Alaska blackfish</name>
    <dbReference type="NCBI Taxonomy" id="75939"/>
    <lineage>
        <taxon>Eukaryota</taxon>
        <taxon>Metazoa</taxon>
        <taxon>Chordata</taxon>
        <taxon>Craniata</taxon>
        <taxon>Vertebrata</taxon>
        <taxon>Euteleostomi</taxon>
        <taxon>Actinopterygii</taxon>
        <taxon>Neopterygii</taxon>
        <taxon>Teleostei</taxon>
        <taxon>Protacanthopterygii</taxon>
        <taxon>Esociformes</taxon>
        <taxon>Umbridae</taxon>
        <taxon>Dallia</taxon>
    </lineage>
</organism>